<accession>A0ABS6TEY6</accession>
<name>A0ABS6TEY6_9ENTE</name>
<proteinExistence type="predicted"/>
<dbReference type="EMBL" id="JAHUZB010000004">
    <property type="protein sequence ID" value="MBV7391453.1"/>
    <property type="molecule type" value="Genomic_DNA"/>
</dbReference>
<comment type="caution">
    <text evidence="1">The sequence shown here is derived from an EMBL/GenBank/DDBJ whole genome shotgun (WGS) entry which is preliminary data.</text>
</comment>
<dbReference type="Proteomes" id="UP000774130">
    <property type="component" value="Unassembled WGS sequence"/>
</dbReference>
<gene>
    <name evidence="1" type="ORF">KUA55_12240</name>
</gene>
<evidence type="ECO:0000313" key="2">
    <source>
        <dbReference type="Proteomes" id="UP000774130"/>
    </source>
</evidence>
<keyword evidence="2" id="KW-1185">Reference proteome</keyword>
<dbReference type="RefSeq" id="WP_218326641.1">
    <property type="nucleotide sequence ID" value="NZ_JAHUZB010000004.1"/>
</dbReference>
<dbReference type="Pfam" id="PF10078">
    <property type="entry name" value="DUF2316"/>
    <property type="match status" value="1"/>
</dbReference>
<dbReference type="InterPro" id="IPR018757">
    <property type="entry name" value="DUF2316"/>
</dbReference>
<protein>
    <submittedName>
        <fullName evidence="1">DUF2316 family protein</fullName>
    </submittedName>
</protein>
<organism evidence="1 2">
    <name type="scientific">Enterococcus alishanensis</name>
    <dbReference type="NCBI Taxonomy" id="1303817"/>
    <lineage>
        <taxon>Bacteria</taxon>
        <taxon>Bacillati</taxon>
        <taxon>Bacillota</taxon>
        <taxon>Bacilli</taxon>
        <taxon>Lactobacillales</taxon>
        <taxon>Enterococcaceae</taxon>
        <taxon>Enterococcus</taxon>
    </lineage>
</organism>
<evidence type="ECO:0000313" key="1">
    <source>
        <dbReference type="EMBL" id="MBV7391453.1"/>
    </source>
</evidence>
<reference evidence="1 2" key="1">
    <citation type="submission" date="2021-06" db="EMBL/GenBank/DDBJ databases">
        <title>Enterococcus alishanensis sp. nov., a novel lactic acid bacterium isolated from fresh coffee beans.</title>
        <authorList>
            <person name="Chen Y.-S."/>
        </authorList>
    </citation>
    <scope>NUCLEOTIDE SEQUENCE [LARGE SCALE GENOMIC DNA]</scope>
    <source>
        <strain evidence="1 2">ALS3</strain>
    </source>
</reference>
<sequence>MSLNQTEQQQTIDDLKRNFTLSGLTLEQVANDLMTTPARIENILNLKIESIEEPWILRNYLTEKLAEIGKKAEFTVLVGDYHRLWFLNSQKIDHRLIG</sequence>